<proteinExistence type="predicted"/>
<organism evidence="1">
    <name type="scientific">Siphoviridae sp. ctSXZ3</name>
    <dbReference type="NCBI Taxonomy" id="2825510"/>
    <lineage>
        <taxon>Viruses</taxon>
        <taxon>Duplodnaviria</taxon>
        <taxon>Heunggongvirae</taxon>
        <taxon>Uroviricota</taxon>
        <taxon>Caudoviricetes</taxon>
    </lineage>
</organism>
<reference evidence="1" key="1">
    <citation type="journal article" date="2021" name="Proc. Natl. Acad. Sci. U.S.A.">
        <title>A Catalog of Tens of Thousands of Viruses from Human Metagenomes Reveals Hidden Associations with Chronic Diseases.</title>
        <authorList>
            <person name="Tisza M.J."/>
            <person name="Buck C.B."/>
        </authorList>
    </citation>
    <scope>NUCLEOTIDE SEQUENCE</scope>
    <source>
        <strain evidence="1">CtSXZ3</strain>
    </source>
</reference>
<dbReference type="EMBL" id="BK016252">
    <property type="protein sequence ID" value="DAG05202.1"/>
    <property type="molecule type" value="Genomic_DNA"/>
</dbReference>
<name>A0A8S5VEK9_9CAUD</name>
<evidence type="ECO:0000313" key="1">
    <source>
        <dbReference type="EMBL" id="DAG05202.1"/>
    </source>
</evidence>
<sequence length="84" mass="8798">MSLKDSHGFRQIKKVLGFSSSVGGSLVAHCALSLVPLPAQLPLRALFFLGGVGLGAYAADKARQGMETQCDVVADAVDTIKETH</sequence>
<accession>A0A8S5VEK9</accession>
<protein>
    <submittedName>
        <fullName evidence="1">Uncharacterized protein</fullName>
    </submittedName>
</protein>